<sequence length="192" mass="19856">MAITILWKGGNDAVTISNGGRIGFFGTSFGTSIVLNAYQGKTYVTNIDGTVNSGELPNVKYVSNSPGMGNIGSGSAAITTFTPSQHTLYISLTSGSASRIQAVKLIAYSGSLTVGPAGELSAVGTPNATIVGFERGDADWTIMSGSAQPLMLTPYSGAAGRVTHDYYIGLSAQPQVTGINVNISLALYAEWY</sequence>
<comment type="caution">
    <text evidence="1">The sequence shown here is derived from an EMBL/GenBank/DDBJ whole genome shotgun (WGS) entry which is preliminary data.</text>
</comment>
<accession>A0A0F9DB61</accession>
<organism evidence="1">
    <name type="scientific">marine sediment metagenome</name>
    <dbReference type="NCBI Taxonomy" id="412755"/>
    <lineage>
        <taxon>unclassified sequences</taxon>
        <taxon>metagenomes</taxon>
        <taxon>ecological metagenomes</taxon>
    </lineage>
</organism>
<dbReference type="AlphaFoldDB" id="A0A0F9DB61"/>
<proteinExistence type="predicted"/>
<gene>
    <name evidence="1" type="ORF">LCGC14_2220800</name>
</gene>
<reference evidence="1" key="1">
    <citation type="journal article" date="2015" name="Nature">
        <title>Complex archaea that bridge the gap between prokaryotes and eukaryotes.</title>
        <authorList>
            <person name="Spang A."/>
            <person name="Saw J.H."/>
            <person name="Jorgensen S.L."/>
            <person name="Zaremba-Niedzwiedzka K."/>
            <person name="Martijn J."/>
            <person name="Lind A.E."/>
            <person name="van Eijk R."/>
            <person name="Schleper C."/>
            <person name="Guy L."/>
            <person name="Ettema T.J."/>
        </authorList>
    </citation>
    <scope>NUCLEOTIDE SEQUENCE</scope>
</reference>
<dbReference type="EMBL" id="LAZR01029666">
    <property type="protein sequence ID" value="KKL58894.1"/>
    <property type="molecule type" value="Genomic_DNA"/>
</dbReference>
<name>A0A0F9DB61_9ZZZZ</name>
<evidence type="ECO:0000313" key="1">
    <source>
        <dbReference type="EMBL" id="KKL58894.1"/>
    </source>
</evidence>
<protein>
    <submittedName>
        <fullName evidence="1">Uncharacterized protein</fullName>
    </submittedName>
</protein>